<reference evidence="2" key="1">
    <citation type="submission" date="2024-07" db="EMBL/GenBank/DDBJ databases">
        <authorList>
            <person name="Yu S.T."/>
        </authorList>
    </citation>
    <scope>NUCLEOTIDE SEQUENCE</scope>
    <source>
        <strain evidence="2">R41</strain>
    </source>
</reference>
<proteinExistence type="predicted"/>
<dbReference type="EMBL" id="CP163443">
    <property type="protein sequence ID" value="XDQ55226.1"/>
    <property type="molecule type" value="Genomic_DNA"/>
</dbReference>
<feature type="compositionally biased region" description="Gly residues" evidence="1">
    <location>
        <begin position="32"/>
        <end position="50"/>
    </location>
</feature>
<dbReference type="RefSeq" id="WP_369248409.1">
    <property type="nucleotide sequence ID" value="NZ_CP163443.1"/>
</dbReference>
<gene>
    <name evidence="2" type="ORF">AB5J53_27990</name>
</gene>
<dbReference type="AlphaFoldDB" id="A0AB39RKV3"/>
<organism evidence="2">
    <name type="scientific">Streptomyces sp. R41</name>
    <dbReference type="NCBI Taxonomy" id="3238632"/>
    <lineage>
        <taxon>Bacteria</taxon>
        <taxon>Bacillati</taxon>
        <taxon>Actinomycetota</taxon>
        <taxon>Actinomycetes</taxon>
        <taxon>Kitasatosporales</taxon>
        <taxon>Streptomycetaceae</taxon>
        <taxon>Streptomyces</taxon>
    </lineage>
</organism>
<feature type="region of interest" description="Disordered" evidence="1">
    <location>
        <begin position="32"/>
        <end position="53"/>
    </location>
</feature>
<sequence length="352" mass="37941">MHALTRRRNRWLVVGAVTGVCVLIPGTAMAGWGPGGKSNGGTTEAGGGQSGTDIVSMVRYSGSSKGSGSGGKGNVTPVGDWTPPACWYEPRTAEDFQKYVENMYTETINYPGQHSYAKTAVGQFREMYKDGKYKNYNLDKADEGTWWVAVQDPDRWMEPAAQLCNEMPFWVVNGDTPKVPNAVTPQVLAELAYNRLQLPETEVTLAPEDITKVNLATWGWLDKATFKAVDVTAQINVGGLNIQATTTAKPIALKLEPGTKDAETYPASGECRFGDDGSIGEPYAKGKADETPPCGIKYLRSSGDGKFALKATVTWEITWTGTGNPQPTKLPNGTFGATQNVTVQEVQAVNRS</sequence>
<name>A0AB39RKV3_9ACTN</name>
<evidence type="ECO:0008006" key="3">
    <source>
        <dbReference type="Google" id="ProtNLM"/>
    </source>
</evidence>
<protein>
    <recommendedName>
        <fullName evidence="3">Enoyl reductase</fullName>
    </recommendedName>
</protein>
<accession>A0AB39RKV3</accession>
<evidence type="ECO:0000256" key="1">
    <source>
        <dbReference type="SAM" id="MobiDB-lite"/>
    </source>
</evidence>
<evidence type="ECO:0000313" key="2">
    <source>
        <dbReference type="EMBL" id="XDQ55226.1"/>
    </source>
</evidence>